<dbReference type="PANTHER" id="PTHR48100">
    <property type="entry name" value="BROAD-SPECIFICITY PHOSPHATASE YOR283W-RELATED"/>
    <property type="match status" value="1"/>
</dbReference>
<dbReference type="Gene3D" id="3.40.50.1240">
    <property type="entry name" value="Phosphoglycerate mutase-like"/>
    <property type="match status" value="1"/>
</dbReference>
<dbReference type="SUPFAM" id="SSF53254">
    <property type="entry name" value="Phosphoglycerate mutase-like"/>
    <property type="match status" value="1"/>
</dbReference>
<gene>
    <name evidence="1" type="ORF">ACFPYJ_27090</name>
</gene>
<dbReference type="EMBL" id="JBHSOW010000104">
    <property type="protein sequence ID" value="MFC5652719.1"/>
    <property type="molecule type" value="Genomic_DNA"/>
</dbReference>
<comment type="caution">
    <text evidence="1">The sequence shown here is derived from an EMBL/GenBank/DDBJ whole genome shotgun (WGS) entry which is preliminary data.</text>
</comment>
<sequence length="186" mass="21050">MKSIYLIRHCKAEGQDSSANLTPAGRIQAETLADFLADASIDYVRSSPWVRAVDTIRPFCSARGLALHTDERLTEYVLSSEAYPDWQDKLKLAYEDPDLKFTGGESTKESMVRAIAVVEELLARQESHAAIVTHGALMSLIIRHYDKEFGIEGWKNLSNPDVYKLIVHGNNQSEIERIWTERNEEP</sequence>
<evidence type="ECO:0000313" key="2">
    <source>
        <dbReference type="Proteomes" id="UP001596047"/>
    </source>
</evidence>
<dbReference type="RefSeq" id="WP_379191366.1">
    <property type="nucleotide sequence ID" value="NZ_JBHSOW010000104.1"/>
</dbReference>
<dbReference type="PANTHER" id="PTHR48100:SF1">
    <property type="entry name" value="HISTIDINE PHOSPHATASE FAMILY PROTEIN-RELATED"/>
    <property type="match status" value="1"/>
</dbReference>
<reference evidence="2" key="1">
    <citation type="journal article" date="2019" name="Int. J. Syst. Evol. Microbiol.">
        <title>The Global Catalogue of Microorganisms (GCM) 10K type strain sequencing project: providing services to taxonomists for standard genome sequencing and annotation.</title>
        <authorList>
            <consortium name="The Broad Institute Genomics Platform"/>
            <consortium name="The Broad Institute Genome Sequencing Center for Infectious Disease"/>
            <person name="Wu L."/>
            <person name="Ma J."/>
        </authorList>
    </citation>
    <scope>NUCLEOTIDE SEQUENCE [LARGE SCALE GENOMIC DNA]</scope>
    <source>
        <strain evidence="2">CGMCC 1.3240</strain>
    </source>
</reference>
<dbReference type="InterPro" id="IPR029033">
    <property type="entry name" value="His_PPase_superfam"/>
</dbReference>
<proteinExistence type="predicted"/>
<dbReference type="InterPro" id="IPR050275">
    <property type="entry name" value="PGM_Phosphatase"/>
</dbReference>
<accession>A0ABW0W6P6</accession>
<keyword evidence="2" id="KW-1185">Reference proteome</keyword>
<organism evidence="1 2">
    <name type="scientific">Paenibacillus solisilvae</name>
    <dbReference type="NCBI Taxonomy" id="2486751"/>
    <lineage>
        <taxon>Bacteria</taxon>
        <taxon>Bacillati</taxon>
        <taxon>Bacillota</taxon>
        <taxon>Bacilli</taxon>
        <taxon>Bacillales</taxon>
        <taxon>Paenibacillaceae</taxon>
        <taxon>Paenibacillus</taxon>
    </lineage>
</organism>
<dbReference type="SMART" id="SM00855">
    <property type="entry name" value="PGAM"/>
    <property type="match status" value="1"/>
</dbReference>
<dbReference type="CDD" id="cd07067">
    <property type="entry name" value="HP_PGM_like"/>
    <property type="match status" value="1"/>
</dbReference>
<dbReference type="Proteomes" id="UP001596047">
    <property type="component" value="Unassembled WGS sequence"/>
</dbReference>
<dbReference type="Pfam" id="PF00300">
    <property type="entry name" value="His_Phos_1"/>
    <property type="match status" value="1"/>
</dbReference>
<evidence type="ECO:0000313" key="1">
    <source>
        <dbReference type="EMBL" id="MFC5652719.1"/>
    </source>
</evidence>
<dbReference type="InterPro" id="IPR013078">
    <property type="entry name" value="His_Pase_superF_clade-1"/>
</dbReference>
<protein>
    <submittedName>
        <fullName evidence="1">Histidine phosphatase family protein</fullName>
    </submittedName>
</protein>
<name>A0ABW0W6P6_9BACL</name>